<keyword evidence="3" id="KW-0274">FAD</keyword>
<keyword evidence="8" id="KW-1185">Reference proteome</keyword>
<dbReference type="InterPro" id="IPR036188">
    <property type="entry name" value="FAD/NAD-bd_sf"/>
</dbReference>
<dbReference type="GO" id="GO:0047545">
    <property type="term" value="F:(S)-2-hydroxyglutarate dehydrogenase activity"/>
    <property type="evidence" value="ECO:0007669"/>
    <property type="project" value="TreeGrafter"/>
</dbReference>
<dbReference type="OrthoDB" id="9801699at2"/>
<dbReference type="NCBIfam" id="NF008726">
    <property type="entry name" value="PRK11728.1"/>
    <property type="match status" value="1"/>
</dbReference>
<dbReference type="AlphaFoldDB" id="A0A1X7ILJ2"/>
<evidence type="ECO:0000313" key="8">
    <source>
        <dbReference type="Proteomes" id="UP000193804"/>
    </source>
</evidence>
<dbReference type="PANTHER" id="PTHR43104:SF2">
    <property type="entry name" value="L-2-HYDROXYGLUTARATE DEHYDROGENASE, MITOCHONDRIAL"/>
    <property type="match status" value="1"/>
</dbReference>
<dbReference type="SUPFAM" id="SSF51905">
    <property type="entry name" value="FAD/NAD(P)-binding domain"/>
    <property type="match status" value="1"/>
</dbReference>
<proteinExistence type="inferred from homology"/>
<dbReference type="Gene3D" id="3.30.9.10">
    <property type="entry name" value="D-Amino Acid Oxidase, subunit A, domain 2"/>
    <property type="match status" value="1"/>
</dbReference>
<name>A0A1X7ILJ2_9BACT</name>
<dbReference type="GO" id="GO:0005737">
    <property type="term" value="C:cytoplasm"/>
    <property type="evidence" value="ECO:0007669"/>
    <property type="project" value="TreeGrafter"/>
</dbReference>
<feature type="domain" description="FAD dependent oxidoreductase" evidence="6">
    <location>
        <begin position="3"/>
        <end position="392"/>
    </location>
</feature>
<comment type="cofactor">
    <cofactor evidence="1">
        <name>FAD</name>
        <dbReference type="ChEBI" id="CHEBI:57692"/>
    </cofactor>
</comment>
<reference evidence="8" key="1">
    <citation type="submission" date="2017-04" db="EMBL/GenBank/DDBJ databases">
        <authorList>
            <person name="Varghese N."/>
            <person name="Submissions S."/>
        </authorList>
    </citation>
    <scope>NUCLEOTIDE SEQUENCE [LARGE SCALE GENOMIC DNA]</scope>
    <source>
        <strain evidence="8">DSM 4125</strain>
    </source>
</reference>
<gene>
    <name evidence="7" type="ORF">SAMN05661096_00761</name>
</gene>
<comment type="similarity">
    <text evidence="5">Belongs to the L2HGDH family.</text>
</comment>
<evidence type="ECO:0000256" key="2">
    <source>
        <dbReference type="ARBA" id="ARBA00022630"/>
    </source>
</evidence>
<evidence type="ECO:0000256" key="5">
    <source>
        <dbReference type="ARBA" id="ARBA00037941"/>
    </source>
</evidence>
<dbReference type="PANTHER" id="PTHR43104">
    <property type="entry name" value="L-2-HYDROXYGLUTARATE DEHYDROGENASE, MITOCHONDRIAL"/>
    <property type="match status" value="1"/>
</dbReference>
<dbReference type="RefSeq" id="WP_085515740.1">
    <property type="nucleotide sequence ID" value="NZ_FXAW01000001.1"/>
</dbReference>
<evidence type="ECO:0000256" key="1">
    <source>
        <dbReference type="ARBA" id="ARBA00001974"/>
    </source>
</evidence>
<dbReference type="Gene3D" id="3.50.50.60">
    <property type="entry name" value="FAD/NAD(P)-binding domain"/>
    <property type="match status" value="1"/>
</dbReference>
<dbReference type="STRING" id="1028.SAMN05661096_00761"/>
<keyword evidence="2" id="KW-0285">Flavoprotein</keyword>
<evidence type="ECO:0000313" key="7">
    <source>
        <dbReference type="EMBL" id="SMG15391.1"/>
    </source>
</evidence>
<keyword evidence="4" id="KW-0560">Oxidoreductase</keyword>
<accession>A0A1X7ILJ2</accession>
<evidence type="ECO:0000256" key="4">
    <source>
        <dbReference type="ARBA" id="ARBA00023002"/>
    </source>
</evidence>
<evidence type="ECO:0000259" key="6">
    <source>
        <dbReference type="Pfam" id="PF01266"/>
    </source>
</evidence>
<sequence length="397" mass="43502">MKDIIIIGGGIVGLATALKIKQKNGKLSVLLLEKEDKLAQHQTGNNSGVIHSGVYYKPGSLKAKNCIDGYNQLLKFCNEEGLPYELCGKVIVATDKSELPTLSMIEERGEQNGLKNLSRLTKEEVKEREPYINGIAGIHVPQTGIIDYTAVSLKYAEKFQALGGEISLDQKVNNIKENGGITTVITNKESFDTKLVVNCAGLYSDKIAKLTSEKLDLKIIPFRGEYFMIKPEKQYLIKNLVYPVPDPNFPFLGVHFTRMINGGIEAGPNAVLAFKREGYRKSLFNLVELGESLAWPGFQKVAAKYWKTGFGEMYRSFSKSAFTTALQKLLPDITESDLTPGGAGVRAQACDRNGGLIDDFLILEESNAINVCNAPSPAATSSLSIGDHVSELALKRF</sequence>
<evidence type="ECO:0000256" key="3">
    <source>
        <dbReference type="ARBA" id="ARBA00022827"/>
    </source>
</evidence>
<dbReference type="EMBL" id="FXAW01000001">
    <property type="protein sequence ID" value="SMG15391.1"/>
    <property type="molecule type" value="Genomic_DNA"/>
</dbReference>
<protein>
    <submittedName>
        <fullName evidence="7">L-2-hydroxyglutarate oxidase</fullName>
    </submittedName>
</protein>
<dbReference type="PRINTS" id="PR00411">
    <property type="entry name" value="PNDRDTASEI"/>
</dbReference>
<dbReference type="Pfam" id="PF01266">
    <property type="entry name" value="DAO"/>
    <property type="match status" value="1"/>
</dbReference>
<organism evidence="7 8">
    <name type="scientific">Marivirga sericea</name>
    <dbReference type="NCBI Taxonomy" id="1028"/>
    <lineage>
        <taxon>Bacteria</taxon>
        <taxon>Pseudomonadati</taxon>
        <taxon>Bacteroidota</taxon>
        <taxon>Cytophagia</taxon>
        <taxon>Cytophagales</taxon>
        <taxon>Marivirgaceae</taxon>
        <taxon>Marivirga</taxon>
    </lineage>
</organism>
<dbReference type="InterPro" id="IPR006076">
    <property type="entry name" value="FAD-dep_OxRdtase"/>
</dbReference>
<dbReference type="Proteomes" id="UP000193804">
    <property type="component" value="Unassembled WGS sequence"/>
</dbReference>